<name>A0A9P0K2C4_ACAOB</name>
<dbReference type="OrthoDB" id="6781255at2759"/>
<proteinExistence type="predicted"/>
<accession>A0A9P0K2C4</accession>
<organism evidence="1 2">
    <name type="scientific">Acanthoscelides obtectus</name>
    <name type="common">Bean weevil</name>
    <name type="synonym">Bruchus obtectus</name>
    <dbReference type="NCBI Taxonomy" id="200917"/>
    <lineage>
        <taxon>Eukaryota</taxon>
        <taxon>Metazoa</taxon>
        <taxon>Ecdysozoa</taxon>
        <taxon>Arthropoda</taxon>
        <taxon>Hexapoda</taxon>
        <taxon>Insecta</taxon>
        <taxon>Pterygota</taxon>
        <taxon>Neoptera</taxon>
        <taxon>Endopterygota</taxon>
        <taxon>Coleoptera</taxon>
        <taxon>Polyphaga</taxon>
        <taxon>Cucujiformia</taxon>
        <taxon>Chrysomeloidea</taxon>
        <taxon>Chrysomelidae</taxon>
        <taxon>Bruchinae</taxon>
        <taxon>Bruchini</taxon>
        <taxon>Acanthoscelides</taxon>
    </lineage>
</organism>
<dbReference type="EMBL" id="CAKOFQ010006721">
    <property type="protein sequence ID" value="CAH1965002.1"/>
    <property type="molecule type" value="Genomic_DNA"/>
</dbReference>
<evidence type="ECO:0000313" key="1">
    <source>
        <dbReference type="EMBL" id="CAH1965002.1"/>
    </source>
</evidence>
<evidence type="ECO:0000313" key="2">
    <source>
        <dbReference type="Proteomes" id="UP001152888"/>
    </source>
</evidence>
<dbReference type="AlphaFoldDB" id="A0A9P0K2C4"/>
<comment type="caution">
    <text evidence="1">The sequence shown here is derived from an EMBL/GenBank/DDBJ whole genome shotgun (WGS) entry which is preliminary data.</text>
</comment>
<protein>
    <submittedName>
        <fullName evidence="1">Uncharacterized protein</fullName>
    </submittedName>
</protein>
<dbReference type="Proteomes" id="UP001152888">
    <property type="component" value="Unassembled WGS sequence"/>
</dbReference>
<reference evidence="1" key="1">
    <citation type="submission" date="2022-03" db="EMBL/GenBank/DDBJ databases">
        <authorList>
            <person name="Sayadi A."/>
        </authorList>
    </citation>
    <scope>NUCLEOTIDE SEQUENCE</scope>
</reference>
<gene>
    <name evidence="1" type="ORF">ACAOBT_LOCUS6112</name>
</gene>
<sequence length="49" mass="5711">MFPTLTNFVFNMFSLPNVKKIFSQINLNKTEIKNKLSTENLSGVLHTFY</sequence>
<keyword evidence="2" id="KW-1185">Reference proteome</keyword>